<organism evidence="2 3">
    <name type="scientific">Blastococcus deserti</name>
    <dbReference type="NCBI Taxonomy" id="2259033"/>
    <lineage>
        <taxon>Bacteria</taxon>
        <taxon>Bacillati</taxon>
        <taxon>Actinomycetota</taxon>
        <taxon>Actinomycetes</taxon>
        <taxon>Geodermatophilales</taxon>
        <taxon>Geodermatophilaceae</taxon>
        <taxon>Blastococcus</taxon>
    </lineage>
</organism>
<dbReference type="EMBL" id="JBHUHP010000001">
    <property type="protein sequence ID" value="MFD2090350.1"/>
    <property type="molecule type" value="Genomic_DNA"/>
</dbReference>
<accession>A0ABW4X5J7</accession>
<dbReference type="RefSeq" id="WP_376871124.1">
    <property type="nucleotide sequence ID" value="NZ_JBHUHP010000001.1"/>
</dbReference>
<evidence type="ECO:0000256" key="1">
    <source>
        <dbReference type="SAM" id="Phobius"/>
    </source>
</evidence>
<feature type="transmembrane region" description="Helical" evidence="1">
    <location>
        <begin position="221"/>
        <end position="248"/>
    </location>
</feature>
<evidence type="ECO:0000313" key="3">
    <source>
        <dbReference type="Proteomes" id="UP001597402"/>
    </source>
</evidence>
<dbReference type="InterPro" id="IPR018674">
    <property type="entry name" value="DUF2142_membrane"/>
</dbReference>
<proteinExistence type="predicted"/>
<feature type="transmembrane region" description="Helical" evidence="1">
    <location>
        <begin position="129"/>
        <end position="151"/>
    </location>
</feature>
<dbReference type="Pfam" id="PF09913">
    <property type="entry name" value="DUF2142"/>
    <property type="match status" value="1"/>
</dbReference>
<gene>
    <name evidence="2" type="ORF">ACFSHS_02070</name>
</gene>
<reference evidence="3" key="1">
    <citation type="journal article" date="2019" name="Int. J. Syst. Evol. Microbiol.">
        <title>The Global Catalogue of Microorganisms (GCM) 10K type strain sequencing project: providing services to taxonomists for standard genome sequencing and annotation.</title>
        <authorList>
            <consortium name="The Broad Institute Genomics Platform"/>
            <consortium name="The Broad Institute Genome Sequencing Center for Infectious Disease"/>
            <person name="Wu L."/>
            <person name="Ma J."/>
        </authorList>
    </citation>
    <scope>NUCLEOTIDE SEQUENCE [LARGE SCALE GENOMIC DNA]</scope>
    <source>
        <strain evidence="3">JCM 3338</strain>
    </source>
</reference>
<feature type="transmembrane region" description="Helical" evidence="1">
    <location>
        <begin position="158"/>
        <end position="176"/>
    </location>
</feature>
<feature type="transmembrane region" description="Helical" evidence="1">
    <location>
        <begin position="358"/>
        <end position="379"/>
    </location>
</feature>
<keyword evidence="1" id="KW-0472">Membrane</keyword>
<feature type="transmembrane region" description="Helical" evidence="1">
    <location>
        <begin position="467"/>
        <end position="484"/>
    </location>
</feature>
<dbReference type="Proteomes" id="UP001597402">
    <property type="component" value="Unassembled WGS sequence"/>
</dbReference>
<evidence type="ECO:0000313" key="2">
    <source>
        <dbReference type="EMBL" id="MFD2090350.1"/>
    </source>
</evidence>
<feature type="transmembrane region" description="Helical" evidence="1">
    <location>
        <begin position="421"/>
        <end position="441"/>
    </location>
</feature>
<protein>
    <submittedName>
        <fullName evidence="2">DUF2142 domain-containing protein</fullName>
    </submittedName>
</protein>
<name>A0ABW4X5J7_9ACTN</name>
<feature type="transmembrane region" description="Helical" evidence="1">
    <location>
        <begin position="333"/>
        <end position="351"/>
    </location>
</feature>
<keyword evidence="3" id="KW-1185">Reference proteome</keyword>
<feature type="transmembrane region" description="Helical" evidence="1">
    <location>
        <begin position="263"/>
        <end position="284"/>
    </location>
</feature>
<sequence length="524" mass="54200">MSRSSEARRWLVAFMLFSVFGQTWALATPVFGVPDEPAHSIYAAAAARGQVWAPSEGVETVVTVPAEFADVPLVPCFASHSTLPAGCAPAFEGRPGEAQVVTTVGHYPPAYYAYAGLGSLVADGAVAVYLMRGLTVLLVAGLLASAACSALRADRPRVALAGLGLATTPMVFFFSGSVNPQAPEIAAAVCLWTSGFVLLSRLREEPGASLRWSEPLLRRSLLAAVVLTVARPLSLLWLVAILAALLVLRGSREAVRRLLRSPAVVATVPVVCATAGSTLAWIVLRDALRLLPSEGFADLPVLPAAVTSLQTVTTGLSQMVGFFGWLDTPQPDVVTAVFVWGLATLAAPALAGAPRRDLLVLGALAAAAVLVPATLQLLTYREYGFSWQGRYTLPLAVGIPLLLGLLPATAATGRAGSHRRVLAVVVAAFVTLQTASLLWALNRNVHGIGGLWGRSAAGWGPPVPTELLVAGLLGASLVCAVLTLRSGRRAGAAPGTGVVADGRVETSPLPVAAGGRSPLQEAAV</sequence>
<comment type="caution">
    <text evidence="2">The sequence shown here is derived from an EMBL/GenBank/DDBJ whole genome shotgun (WGS) entry which is preliminary data.</text>
</comment>
<feature type="transmembrane region" description="Helical" evidence="1">
    <location>
        <begin position="391"/>
        <end position="409"/>
    </location>
</feature>
<keyword evidence="1" id="KW-1133">Transmembrane helix</keyword>
<keyword evidence="1" id="KW-0812">Transmembrane</keyword>